<gene>
    <name evidence="1" type="ORF">FAZ15_15115</name>
</gene>
<reference evidence="1 2" key="1">
    <citation type="submission" date="2019-04" db="EMBL/GenBank/DDBJ databases">
        <title>Sphingobacterium olei sp. nov., isolated from oil-contaminated soil.</title>
        <authorList>
            <person name="Liu B."/>
        </authorList>
    </citation>
    <scope>NUCLEOTIDE SEQUENCE [LARGE SCALE GENOMIC DNA]</scope>
    <source>
        <strain evidence="1 2">HAL-9</strain>
    </source>
</reference>
<organism evidence="1 2">
    <name type="scientific">Sphingobacterium olei</name>
    <dbReference type="NCBI Taxonomy" id="2571155"/>
    <lineage>
        <taxon>Bacteria</taxon>
        <taxon>Pseudomonadati</taxon>
        <taxon>Bacteroidota</taxon>
        <taxon>Sphingobacteriia</taxon>
        <taxon>Sphingobacteriales</taxon>
        <taxon>Sphingobacteriaceae</taxon>
        <taxon>Sphingobacterium</taxon>
    </lineage>
</organism>
<accession>A0A4U0NKD8</accession>
<dbReference type="OrthoDB" id="711769at2"/>
<protein>
    <submittedName>
        <fullName evidence="1">Uncharacterized protein</fullName>
    </submittedName>
</protein>
<name>A0A4U0NKD8_9SPHI</name>
<evidence type="ECO:0000313" key="1">
    <source>
        <dbReference type="EMBL" id="TJZ54801.1"/>
    </source>
</evidence>
<dbReference type="RefSeq" id="WP_136902161.1">
    <property type="nucleotide sequence ID" value="NZ_SUME01000006.1"/>
</dbReference>
<dbReference type="Proteomes" id="UP000306808">
    <property type="component" value="Unassembled WGS sequence"/>
</dbReference>
<dbReference type="EMBL" id="SUME01000006">
    <property type="protein sequence ID" value="TJZ54801.1"/>
    <property type="molecule type" value="Genomic_DNA"/>
</dbReference>
<keyword evidence="2" id="KW-1185">Reference proteome</keyword>
<sequence length="78" mass="9324">MDFNRKFQHNVDGRTITFDVTYDPKTHFFTVLESGQQERYHLKFDMNTRIWRTEDGPKPQIAVEELATLVQKSFGHFM</sequence>
<comment type="caution">
    <text evidence="1">The sequence shown here is derived from an EMBL/GenBank/DDBJ whole genome shotgun (WGS) entry which is preliminary data.</text>
</comment>
<proteinExistence type="predicted"/>
<dbReference type="AlphaFoldDB" id="A0A4U0NKD8"/>
<evidence type="ECO:0000313" key="2">
    <source>
        <dbReference type="Proteomes" id="UP000306808"/>
    </source>
</evidence>